<reference evidence="1 2" key="1">
    <citation type="submission" date="2023-07" db="EMBL/GenBank/DDBJ databases">
        <title>Genomic Encyclopedia of Type Strains, Phase IV (KMG-IV): sequencing the most valuable type-strain genomes for metagenomic binning, comparative biology and taxonomic classification.</title>
        <authorList>
            <person name="Goeker M."/>
        </authorList>
    </citation>
    <scope>NUCLEOTIDE SEQUENCE [LARGE SCALE GENOMIC DNA]</scope>
    <source>
        <strain evidence="1 2">DSM 45903</strain>
    </source>
</reference>
<dbReference type="EMBL" id="JAVDQG010000007">
    <property type="protein sequence ID" value="MDR6227029.1"/>
    <property type="molecule type" value="Genomic_DNA"/>
</dbReference>
<evidence type="ECO:0000313" key="1">
    <source>
        <dbReference type="EMBL" id="MDR6227029.1"/>
    </source>
</evidence>
<dbReference type="RefSeq" id="WP_309867748.1">
    <property type="nucleotide sequence ID" value="NZ_JAVDQG010000007.1"/>
</dbReference>
<protein>
    <submittedName>
        <fullName evidence="1">Uncharacterized protein</fullName>
    </submittedName>
</protein>
<dbReference type="Proteomes" id="UP001185012">
    <property type="component" value="Unassembled WGS sequence"/>
</dbReference>
<comment type="caution">
    <text evidence="1">The sequence shown here is derived from an EMBL/GenBank/DDBJ whole genome shotgun (WGS) entry which is preliminary data.</text>
</comment>
<keyword evidence="2" id="KW-1185">Reference proteome</keyword>
<accession>A0ABU1IQG4</accession>
<proteinExistence type="predicted"/>
<name>A0ABU1IQG4_9BACL</name>
<sequence>MSRRLAVRISWLAAGLLWLGFAFGVQADAAVKVQTPPLEMKPEFYDVQPVPFDS</sequence>
<evidence type="ECO:0000313" key="2">
    <source>
        <dbReference type="Proteomes" id="UP001185012"/>
    </source>
</evidence>
<organism evidence="1 2">
    <name type="scientific">Desmospora profundinema</name>
    <dbReference type="NCBI Taxonomy" id="1571184"/>
    <lineage>
        <taxon>Bacteria</taxon>
        <taxon>Bacillati</taxon>
        <taxon>Bacillota</taxon>
        <taxon>Bacilli</taxon>
        <taxon>Bacillales</taxon>
        <taxon>Thermoactinomycetaceae</taxon>
        <taxon>Desmospora</taxon>
    </lineage>
</organism>
<gene>
    <name evidence="1" type="ORF">JOE21_003041</name>
</gene>